<comment type="caution">
    <text evidence="2">The sequence shown here is derived from an EMBL/GenBank/DDBJ whole genome shotgun (WGS) entry which is preliminary data.</text>
</comment>
<reference evidence="2 3" key="1">
    <citation type="submission" date="2020-07" db="EMBL/GenBank/DDBJ databases">
        <title>MOT database genomes.</title>
        <authorList>
            <person name="Joseph S."/>
            <person name="Aduse-Opoku J."/>
            <person name="Hashim A."/>
            <person name="Wade W."/>
            <person name="Curtis M."/>
        </authorList>
    </citation>
    <scope>NUCLEOTIDE SEQUENCE [LARGE SCALE GENOMIC DNA]</scope>
    <source>
        <strain evidence="2 3">DSM 100099</strain>
    </source>
</reference>
<proteinExistence type="predicted"/>
<dbReference type="EMBL" id="JACBYE010000050">
    <property type="protein sequence ID" value="NYS94971.1"/>
    <property type="molecule type" value="Genomic_DNA"/>
</dbReference>
<feature type="region of interest" description="Disordered" evidence="1">
    <location>
        <begin position="33"/>
        <end position="53"/>
    </location>
</feature>
<keyword evidence="3" id="KW-1185">Reference proteome</keyword>
<protein>
    <submittedName>
        <fullName evidence="2">Biopolymer transporter Tol</fullName>
    </submittedName>
</protein>
<accession>A0A853EWY7</accession>
<organism evidence="2 3">
    <name type="scientific">Sanguibacter inulinus</name>
    <dbReference type="NCBI Taxonomy" id="60922"/>
    <lineage>
        <taxon>Bacteria</taxon>
        <taxon>Bacillati</taxon>
        <taxon>Actinomycetota</taxon>
        <taxon>Actinomycetes</taxon>
        <taxon>Micrococcales</taxon>
        <taxon>Sanguibacteraceae</taxon>
        <taxon>Sanguibacter</taxon>
    </lineage>
</organism>
<dbReference type="AlphaFoldDB" id="A0A853EWY7"/>
<evidence type="ECO:0000313" key="3">
    <source>
        <dbReference type="Proteomes" id="UP000561011"/>
    </source>
</evidence>
<dbReference type="Proteomes" id="UP000561011">
    <property type="component" value="Unassembled WGS sequence"/>
</dbReference>
<evidence type="ECO:0000256" key="1">
    <source>
        <dbReference type="SAM" id="MobiDB-lite"/>
    </source>
</evidence>
<sequence>MPDEERWLVVHGRRWRRTDPSLPADVVEALTSHLGKGRSGVRAGKKAGDDERVTASRRRVGLAKAGLGERGPYWWDEPEAARLARARDAIRELEALDAHASPG</sequence>
<name>A0A853EWY7_9MICO</name>
<gene>
    <name evidence="2" type="ORF">HZZ10_15755</name>
</gene>
<evidence type="ECO:0000313" key="2">
    <source>
        <dbReference type="EMBL" id="NYS94971.1"/>
    </source>
</evidence>